<dbReference type="GO" id="GO:0008270">
    <property type="term" value="F:zinc ion binding"/>
    <property type="evidence" value="ECO:0007669"/>
    <property type="project" value="InterPro"/>
</dbReference>
<dbReference type="PANTHER" id="PTHR30313">
    <property type="entry name" value="DNA PRIMASE"/>
    <property type="match status" value="1"/>
</dbReference>
<protein>
    <submittedName>
        <fullName evidence="2">Phage P4 alpha helicase/primase zinc-binding domain protein</fullName>
    </submittedName>
</protein>
<evidence type="ECO:0000259" key="1">
    <source>
        <dbReference type="SMART" id="SM00778"/>
    </source>
</evidence>
<dbReference type="Pfam" id="PF08273">
    <property type="entry name" value="Zn_Ribbon_Prim"/>
    <property type="match status" value="1"/>
</dbReference>
<dbReference type="KEGG" id="dto:TOL2_C30650"/>
<feature type="domain" description="DNA primase/helicase Gp4 N-terminal Bacteriophage T7-like" evidence="1">
    <location>
        <begin position="38"/>
        <end position="78"/>
    </location>
</feature>
<dbReference type="SUPFAM" id="SSF57783">
    <property type="entry name" value="Zinc beta-ribbon"/>
    <property type="match status" value="1"/>
</dbReference>
<dbReference type="GO" id="GO:0005737">
    <property type="term" value="C:cytoplasm"/>
    <property type="evidence" value="ECO:0007669"/>
    <property type="project" value="TreeGrafter"/>
</dbReference>
<name>K0NAR0_DESTT</name>
<dbReference type="EMBL" id="FO203503">
    <property type="protein sequence ID" value="CCK81224.1"/>
    <property type="molecule type" value="Genomic_DNA"/>
</dbReference>
<dbReference type="InterPro" id="IPR036977">
    <property type="entry name" value="DNA_primase_Znf_CHC2"/>
</dbReference>
<reference evidence="2 3" key="1">
    <citation type="journal article" date="2013" name="Environ. Microbiol.">
        <title>Complete genome, catabolic sub-proteomes and key-metabolites of Desulfobacula toluolica Tol2, a marine, aromatic compound-degrading, sulfate-reducing bacterium.</title>
        <authorList>
            <person name="Wohlbrand L."/>
            <person name="Jacob J.H."/>
            <person name="Kube M."/>
            <person name="Mussmann M."/>
            <person name="Jarling R."/>
            <person name="Beck A."/>
            <person name="Amann R."/>
            <person name="Wilkes H."/>
            <person name="Reinhardt R."/>
            <person name="Rabus R."/>
        </authorList>
    </citation>
    <scope>NUCLEOTIDE SEQUENCE [LARGE SCALE GENOMIC DNA]</scope>
    <source>
        <strain evidence="3">DSM 7467 / Tol2</strain>
    </source>
</reference>
<dbReference type="GO" id="GO:0003677">
    <property type="term" value="F:DNA binding"/>
    <property type="evidence" value="ECO:0007669"/>
    <property type="project" value="InterPro"/>
</dbReference>
<keyword evidence="2" id="KW-0347">Helicase</keyword>
<keyword evidence="2" id="KW-0378">Hydrolase</keyword>
<dbReference type="InterPro" id="IPR013237">
    <property type="entry name" value="Phage_T7_Gp4_N"/>
</dbReference>
<dbReference type="InterPro" id="IPR034154">
    <property type="entry name" value="TOPRIM_DnaG/twinkle"/>
</dbReference>
<accession>K0NAR0</accession>
<dbReference type="PANTHER" id="PTHR30313:SF2">
    <property type="entry name" value="DNA PRIMASE"/>
    <property type="match status" value="1"/>
</dbReference>
<dbReference type="Gene3D" id="3.90.580.10">
    <property type="entry name" value="Zinc finger, CHC2-type domain"/>
    <property type="match status" value="1"/>
</dbReference>
<dbReference type="GO" id="GO:0006269">
    <property type="term" value="P:DNA replication, synthesis of primer"/>
    <property type="evidence" value="ECO:0007669"/>
    <property type="project" value="TreeGrafter"/>
</dbReference>
<keyword evidence="3" id="KW-1185">Reference proteome</keyword>
<dbReference type="GO" id="GO:0004386">
    <property type="term" value="F:helicase activity"/>
    <property type="evidence" value="ECO:0007669"/>
    <property type="project" value="UniProtKB-KW"/>
</dbReference>
<evidence type="ECO:0000313" key="3">
    <source>
        <dbReference type="Proteomes" id="UP000007347"/>
    </source>
</evidence>
<dbReference type="Gene3D" id="3.40.1360.10">
    <property type="match status" value="1"/>
</dbReference>
<dbReference type="SUPFAM" id="SSF56731">
    <property type="entry name" value="DNA primase core"/>
    <property type="match status" value="1"/>
</dbReference>
<keyword evidence="2" id="KW-0547">Nucleotide-binding</keyword>
<dbReference type="Proteomes" id="UP000007347">
    <property type="component" value="Chromosome"/>
</dbReference>
<sequence length="459" mass="51599">MSGICPAGPGGRTGMGLLELIGGAGGVLKKVSSTNGGEYAGPCPSCGGRDRFRVWPADKGGRGSYWCRGCGKAGDDVQFLVDFRGCYYREAFRAAGRSMPDNYRPAGYRPVSDGRNKEFRPRTYEEPVETWRMKAEEFVDKSHQALLENKKVLGYVAGRGLDLQAVKGFRLGWFQGEKGKDCMFRPREAWGLPVIKKTNGKKKMLWIPRGIVIPCFKDGRIYRIRIRRPGADLRSKEDIKYYAVPGSGQDVMGHNPDHKAFVVVESELDEMMIARQAGSITGSVALGSAAIKPGSGVFYRLKKALRILVALDYDEAGRKASKWWLDNFDNARRWPVPQGKDPGEAFRAGVAIKEWILAGLPPALTLETYTDYKIPEEMYPLQELQMLLSKYPVKIHAEETRAEILFDPGFQNRAIRQRIRDLFFGDDEIHWYLRVYHKDSIIHGGNCKSGKEWMNENAV</sequence>
<dbReference type="HOGENOM" id="CLU_034077_1_0_7"/>
<organism evidence="2 3">
    <name type="scientific">Desulfobacula toluolica (strain DSM 7467 / Tol2)</name>
    <dbReference type="NCBI Taxonomy" id="651182"/>
    <lineage>
        <taxon>Bacteria</taxon>
        <taxon>Pseudomonadati</taxon>
        <taxon>Thermodesulfobacteriota</taxon>
        <taxon>Desulfobacteria</taxon>
        <taxon>Desulfobacterales</taxon>
        <taxon>Desulfobacteraceae</taxon>
        <taxon>Desulfobacula</taxon>
    </lineage>
</organism>
<proteinExistence type="predicted"/>
<dbReference type="CDD" id="cd01029">
    <property type="entry name" value="TOPRIM_primases"/>
    <property type="match status" value="1"/>
</dbReference>
<dbReference type="PATRIC" id="fig|651182.5.peg.3622"/>
<keyword evidence="2" id="KW-0067">ATP-binding</keyword>
<gene>
    <name evidence="2" type="ordered locus">TOL2_C30650</name>
</gene>
<dbReference type="AlphaFoldDB" id="K0NAR0"/>
<dbReference type="STRING" id="651182.TOL2_C30650"/>
<evidence type="ECO:0000313" key="2">
    <source>
        <dbReference type="EMBL" id="CCK81224.1"/>
    </source>
</evidence>
<dbReference type="SMART" id="SM00778">
    <property type="entry name" value="Prim_Zn_Ribbon"/>
    <property type="match status" value="1"/>
</dbReference>
<dbReference type="InterPro" id="IPR050219">
    <property type="entry name" value="DnaG_primase"/>
</dbReference>